<gene>
    <name evidence="4" type="primary">AVEN_72345_1</name>
    <name evidence="4" type="ORF">CEXT_673861</name>
</gene>
<dbReference type="GO" id="GO:0016973">
    <property type="term" value="P:poly(A)+ mRNA export from nucleus"/>
    <property type="evidence" value="ECO:0007669"/>
    <property type="project" value="TreeGrafter"/>
</dbReference>
<dbReference type="InterPro" id="IPR051229">
    <property type="entry name" value="ALYREF_mRNA_export"/>
</dbReference>
<comment type="caution">
    <text evidence="4">The sequence shown here is derived from an EMBL/GenBank/DDBJ whole genome shotgun (WGS) entry which is preliminary data.</text>
</comment>
<dbReference type="GO" id="GO:0016607">
    <property type="term" value="C:nuclear speck"/>
    <property type="evidence" value="ECO:0007669"/>
    <property type="project" value="TreeGrafter"/>
</dbReference>
<evidence type="ECO:0000313" key="4">
    <source>
        <dbReference type="EMBL" id="GIY88144.1"/>
    </source>
</evidence>
<dbReference type="InterPro" id="IPR012677">
    <property type="entry name" value="Nucleotide-bd_a/b_plait_sf"/>
</dbReference>
<dbReference type="Gene3D" id="3.30.70.330">
    <property type="match status" value="1"/>
</dbReference>
<dbReference type="GO" id="GO:0003729">
    <property type="term" value="F:mRNA binding"/>
    <property type="evidence" value="ECO:0007669"/>
    <property type="project" value="TreeGrafter"/>
</dbReference>
<dbReference type="SMART" id="SM00360">
    <property type="entry name" value="RRM"/>
    <property type="match status" value="1"/>
</dbReference>
<proteinExistence type="predicted"/>
<evidence type="ECO:0000259" key="3">
    <source>
        <dbReference type="PROSITE" id="PS50102"/>
    </source>
</evidence>
<dbReference type="Proteomes" id="UP001054945">
    <property type="component" value="Unassembled WGS sequence"/>
</dbReference>
<evidence type="ECO:0000256" key="2">
    <source>
        <dbReference type="PROSITE-ProRule" id="PRU00176"/>
    </source>
</evidence>
<dbReference type="AlphaFoldDB" id="A0AAV4X2Z0"/>
<accession>A0AAV4X2Z0</accession>
<name>A0AAV4X2Z0_CAEEX</name>
<dbReference type="PANTHER" id="PTHR19965:SF96">
    <property type="entry name" value="POLYMERASE DELTA-INTERACTING PROTEIN 3"/>
    <property type="match status" value="1"/>
</dbReference>
<dbReference type="EMBL" id="BPLR01017025">
    <property type="protein sequence ID" value="GIY88144.1"/>
    <property type="molecule type" value="Genomic_DNA"/>
</dbReference>
<evidence type="ECO:0000313" key="5">
    <source>
        <dbReference type="Proteomes" id="UP001054945"/>
    </source>
</evidence>
<keyword evidence="5" id="KW-1185">Reference proteome</keyword>
<dbReference type="InterPro" id="IPR035979">
    <property type="entry name" value="RBD_domain_sf"/>
</dbReference>
<dbReference type="Pfam" id="PF00076">
    <property type="entry name" value="RRM_1"/>
    <property type="match status" value="1"/>
</dbReference>
<protein>
    <submittedName>
        <fullName evidence="4">RRM domain-containing protein</fullName>
    </submittedName>
</protein>
<feature type="domain" description="RRM" evidence="3">
    <location>
        <begin position="218"/>
        <end position="289"/>
    </location>
</feature>
<dbReference type="PANTHER" id="PTHR19965">
    <property type="entry name" value="RNA AND EXPORT FACTOR BINDING PROTEIN"/>
    <property type="match status" value="1"/>
</dbReference>
<dbReference type="PROSITE" id="PS50102">
    <property type="entry name" value="RRM"/>
    <property type="match status" value="1"/>
</dbReference>
<dbReference type="SUPFAM" id="SSF54928">
    <property type="entry name" value="RNA-binding domain, RBD"/>
    <property type="match status" value="1"/>
</dbReference>
<keyword evidence="1 2" id="KW-0694">RNA-binding</keyword>
<evidence type="ECO:0000256" key="1">
    <source>
        <dbReference type="ARBA" id="ARBA00022884"/>
    </source>
</evidence>
<dbReference type="InterPro" id="IPR000504">
    <property type="entry name" value="RRM_dom"/>
</dbReference>
<organism evidence="4 5">
    <name type="scientific">Caerostris extrusa</name>
    <name type="common">Bark spider</name>
    <name type="synonym">Caerostris bankana</name>
    <dbReference type="NCBI Taxonomy" id="172846"/>
    <lineage>
        <taxon>Eukaryota</taxon>
        <taxon>Metazoa</taxon>
        <taxon>Ecdysozoa</taxon>
        <taxon>Arthropoda</taxon>
        <taxon>Chelicerata</taxon>
        <taxon>Arachnida</taxon>
        <taxon>Araneae</taxon>
        <taxon>Araneomorphae</taxon>
        <taxon>Entelegynae</taxon>
        <taxon>Araneoidea</taxon>
        <taxon>Araneidae</taxon>
        <taxon>Caerostris</taxon>
    </lineage>
</organism>
<sequence length="336" mass="37473">MIVTDAVKRVKDLILIFTSEMKSDARILLNKKKWKNKASNLATVPRRGGRQPSRSAIDARKILNLKRTAKVLPKKGLVRRPHQLYTSIVPSVKRSLLPKKAPNKHVELASDGNIWITAPSKEKPMGANSSHLTSNFASRAPKQQLKWTPADIDMDNIEYIGIDDVIDMESLPTETVSIRQSRNQLPIASSSSLAEEILDMQNTMVADTVANTSAYHSGRVYVTNLCPSVSQKDIIELFGDVGVIKSVEMPEIGKAIIEFYNILDANEACEIYHNRLLDGKPMKCYLQPNSSPQRLPISQRLGGRIQSSVVRPSPSVSSNSMTRYNPRNVRFTVKLN</sequence>
<reference evidence="4 5" key="1">
    <citation type="submission" date="2021-06" db="EMBL/GenBank/DDBJ databases">
        <title>Caerostris extrusa draft genome.</title>
        <authorList>
            <person name="Kono N."/>
            <person name="Arakawa K."/>
        </authorList>
    </citation>
    <scope>NUCLEOTIDE SEQUENCE [LARGE SCALE GENOMIC DNA]</scope>
</reference>